<dbReference type="GO" id="GO:0004252">
    <property type="term" value="F:serine-type endopeptidase activity"/>
    <property type="evidence" value="ECO:0007669"/>
    <property type="project" value="InterPro"/>
</dbReference>
<evidence type="ECO:0000259" key="5">
    <source>
        <dbReference type="PROSITE" id="PS50240"/>
    </source>
</evidence>
<evidence type="ECO:0000256" key="2">
    <source>
        <dbReference type="ARBA" id="ARBA00022801"/>
    </source>
</evidence>
<dbReference type="InterPro" id="IPR001314">
    <property type="entry name" value="Peptidase_S1A"/>
</dbReference>
<protein>
    <recommendedName>
        <fullName evidence="5">Peptidase S1 domain-containing protein</fullName>
    </recommendedName>
</protein>
<evidence type="ECO:0000256" key="1">
    <source>
        <dbReference type="ARBA" id="ARBA00022670"/>
    </source>
</evidence>
<keyword evidence="1" id="KW-0645">Protease</keyword>
<dbReference type="InterPro" id="IPR001254">
    <property type="entry name" value="Trypsin_dom"/>
</dbReference>
<evidence type="ECO:0000313" key="6">
    <source>
        <dbReference type="EMBL" id="KAK7820727.1"/>
    </source>
</evidence>
<dbReference type="Proteomes" id="UP001488838">
    <property type="component" value="Unassembled WGS sequence"/>
</dbReference>
<dbReference type="InterPro" id="IPR018114">
    <property type="entry name" value="TRYPSIN_HIS"/>
</dbReference>
<evidence type="ECO:0000256" key="3">
    <source>
        <dbReference type="ARBA" id="ARBA00022825"/>
    </source>
</evidence>
<dbReference type="PROSITE" id="PS50240">
    <property type="entry name" value="TRYPSIN_DOM"/>
    <property type="match status" value="1"/>
</dbReference>
<dbReference type="PROSITE" id="PS00134">
    <property type="entry name" value="TRYPSIN_HIS"/>
    <property type="match status" value="1"/>
</dbReference>
<dbReference type="CDD" id="cd00190">
    <property type="entry name" value="Tryp_SPc"/>
    <property type="match status" value="1"/>
</dbReference>
<keyword evidence="4" id="KW-1015">Disulfide bond</keyword>
<dbReference type="Pfam" id="PF00089">
    <property type="entry name" value="Trypsin"/>
    <property type="match status" value="1"/>
</dbReference>
<reference evidence="6 7" key="1">
    <citation type="journal article" date="2023" name="bioRxiv">
        <title>Conserved and derived expression patterns and positive selection on dental genes reveal complex evolutionary context of ever-growing rodent molars.</title>
        <authorList>
            <person name="Calamari Z.T."/>
            <person name="Song A."/>
            <person name="Cohen E."/>
            <person name="Akter M."/>
            <person name="Roy R.D."/>
            <person name="Hallikas O."/>
            <person name="Christensen M.M."/>
            <person name="Li P."/>
            <person name="Marangoni P."/>
            <person name="Jernvall J."/>
            <person name="Klein O.D."/>
        </authorList>
    </citation>
    <scope>NUCLEOTIDE SEQUENCE [LARGE SCALE GENOMIC DNA]</scope>
    <source>
        <strain evidence="6">V071</strain>
    </source>
</reference>
<name>A0AAW0J242_MYOGA</name>
<dbReference type="PRINTS" id="PR00722">
    <property type="entry name" value="CHYMOTRYPSIN"/>
</dbReference>
<keyword evidence="3" id="KW-0720">Serine protease</keyword>
<dbReference type="PANTHER" id="PTHR24252:SF8">
    <property type="entry name" value="ACROSIN"/>
    <property type="match status" value="1"/>
</dbReference>
<dbReference type="Gene3D" id="2.40.10.10">
    <property type="entry name" value="Trypsin-like serine proteases"/>
    <property type="match status" value="1"/>
</dbReference>
<comment type="caution">
    <text evidence="6">The sequence shown here is derived from an EMBL/GenBank/DDBJ whole genome shotgun (WGS) entry which is preliminary data.</text>
</comment>
<evidence type="ECO:0000256" key="4">
    <source>
        <dbReference type="ARBA" id="ARBA00023157"/>
    </source>
</evidence>
<gene>
    <name evidence="6" type="ORF">U0070_026271</name>
</gene>
<dbReference type="GO" id="GO:0006508">
    <property type="term" value="P:proteolysis"/>
    <property type="evidence" value="ECO:0007669"/>
    <property type="project" value="UniProtKB-KW"/>
</dbReference>
<dbReference type="EMBL" id="JBBHLL010000070">
    <property type="protein sequence ID" value="KAK7820727.1"/>
    <property type="molecule type" value="Genomic_DNA"/>
</dbReference>
<dbReference type="InterPro" id="IPR009003">
    <property type="entry name" value="Peptidase_S1_PA"/>
</dbReference>
<dbReference type="FunFam" id="2.40.10.10:FF:000224">
    <property type="entry name" value="Protease, serine 51"/>
    <property type="match status" value="1"/>
</dbReference>
<keyword evidence="7" id="KW-1185">Reference proteome</keyword>
<organism evidence="6 7">
    <name type="scientific">Myodes glareolus</name>
    <name type="common">Bank vole</name>
    <name type="synonym">Clethrionomys glareolus</name>
    <dbReference type="NCBI Taxonomy" id="447135"/>
    <lineage>
        <taxon>Eukaryota</taxon>
        <taxon>Metazoa</taxon>
        <taxon>Chordata</taxon>
        <taxon>Craniata</taxon>
        <taxon>Vertebrata</taxon>
        <taxon>Euteleostomi</taxon>
        <taxon>Mammalia</taxon>
        <taxon>Eutheria</taxon>
        <taxon>Euarchontoglires</taxon>
        <taxon>Glires</taxon>
        <taxon>Rodentia</taxon>
        <taxon>Myomorpha</taxon>
        <taxon>Muroidea</taxon>
        <taxon>Cricetidae</taxon>
        <taxon>Arvicolinae</taxon>
        <taxon>Myodes</taxon>
    </lineage>
</organism>
<dbReference type="AlphaFoldDB" id="A0AAW0J242"/>
<proteinExistence type="predicted"/>
<dbReference type="SMART" id="SM00020">
    <property type="entry name" value="Tryp_SPc"/>
    <property type="match status" value="1"/>
</dbReference>
<accession>A0AAW0J242</accession>
<evidence type="ECO:0000313" key="7">
    <source>
        <dbReference type="Proteomes" id="UP001488838"/>
    </source>
</evidence>
<keyword evidence="2" id="KW-0378">Hydrolase</keyword>
<dbReference type="SUPFAM" id="SSF50494">
    <property type="entry name" value="Trypsin-like serine proteases"/>
    <property type="match status" value="1"/>
</dbReference>
<dbReference type="InterPro" id="IPR043504">
    <property type="entry name" value="Peptidase_S1_PA_chymotrypsin"/>
</dbReference>
<sequence>MAWLAYGSDVTMVFEVSVKVLGTEHNPQATVDSELLGTTLRRSPHGTARQIPLSTSLVLGTPHEANMEVSHQNTKPEGNVISFHSEKSFGNLESFPIGLRRDKFCQRCPMPYSMMCSQATLKAGERQVVSAQRQCKEHQKEVWVLLRLVQARLCHAFVMPNYGSCSCCCISVGRVSRWATLDWNGSMMLSLLIALLMASRGHAQDNQVLCGHRPAFPNSSWLPFRELLEVQNGEFPWQVSIQMLGKHLCGGSIIHQWWVLTAAHCFPRTLLEVVAVNISVVMGTKTFSDINLERKQVQKIIAHKDYKPPHLDSDLCLLLLATPVQFNKVKMPICLPQQESSWDRCWMAEWASTHSHGSTRGLNMHLTKLRVVRISWRACAKRVTQLSRNMLCAWKEGGTNGKCQGDSGAPMVCANWETRRLFQVGVFSWAITSGSRGRPGMFVSVAQFIPWILEETQREGRALNLSKASRSPLTCVSPCPIWLSLGFQILLATMFAGDKSNC</sequence>
<dbReference type="PANTHER" id="PTHR24252">
    <property type="entry name" value="ACROSIN-RELATED"/>
    <property type="match status" value="1"/>
</dbReference>
<feature type="domain" description="Peptidase S1" evidence="5">
    <location>
        <begin position="208"/>
        <end position="457"/>
    </location>
</feature>